<sequence>MMSIKYNVLFLRKLLCLCVRRERYHQRRQSDQQFLHPHHQFLSCLIKIFHLRTFPSRACISITQLSILIVNNKNHTWWQSHSKKTHYKACQFIIKRNRI</sequence>
<dbReference type="AlphaFoldDB" id="A0A2P5B3E8"/>
<dbReference type="Proteomes" id="UP000237105">
    <property type="component" value="Unassembled WGS sequence"/>
</dbReference>
<reference evidence="2" key="1">
    <citation type="submission" date="2016-06" db="EMBL/GenBank/DDBJ databases">
        <title>Parallel loss of symbiosis genes in relatives of nitrogen-fixing non-legume Parasponia.</title>
        <authorList>
            <person name="Van Velzen R."/>
            <person name="Holmer R."/>
            <person name="Bu F."/>
            <person name="Rutten L."/>
            <person name="Van Zeijl A."/>
            <person name="Liu W."/>
            <person name="Santuari L."/>
            <person name="Cao Q."/>
            <person name="Sharma T."/>
            <person name="Shen D."/>
            <person name="Roswanjaya Y."/>
            <person name="Wardhani T."/>
            <person name="Kalhor M.S."/>
            <person name="Jansen J."/>
            <person name="Van den Hoogen J."/>
            <person name="Gungor B."/>
            <person name="Hartog M."/>
            <person name="Hontelez J."/>
            <person name="Verver J."/>
            <person name="Yang W.-C."/>
            <person name="Schijlen E."/>
            <person name="Repin R."/>
            <person name="Schilthuizen M."/>
            <person name="Schranz E."/>
            <person name="Heidstra R."/>
            <person name="Miyata K."/>
            <person name="Fedorova E."/>
            <person name="Kohlen W."/>
            <person name="Bisseling T."/>
            <person name="Smit S."/>
            <person name="Geurts R."/>
        </authorList>
    </citation>
    <scope>NUCLEOTIDE SEQUENCE [LARGE SCALE GENOMIC DNA]</scope>
    <source>
        <strain evidence="2">cv. WU1-14</strain>
    </source>
</reference>
<organism evidence="1 2">
    <name type="scientific">Parasponia andersonii</name>
    <name type="common">Sponia andersonii</name>
    <dbReference type="NCBI Taxonomy" id="3476"/>
    <lineage>
        <taxon>Eukaryota</taxon>
        <taxon>Viridiplantae</taxon>
        <taxon>Streptophyta</taxon>
        <taxon>Embryophyta</taxon>
        <taxon>Tracheophyta</taxon>
        <taxon>Spermatophyta</taxon>
        <taxon>Magnoliopsida</taxon>
        <taxon>eudicotyledons</taxon>
        <taxon>Gunneridae</taxon>
        <taxon>Pentapetalae</taxon>
        <taxon>rosids</taxon>
        <taxon>fabids</taxon>
        <taxon>Rosales</taxon>
        <taxon>Cannabaceae</taxon>
        <taxon>Parasponia</taxon>
    </lineage>
</organism>
<keyword evidence="2" id="KW-1185">Reference proteome</keyword>
<proteinExistence type="predicted"/>
<dbReference type="EMBL" id="JXTB01000374">
    <property type="protein sequence ID" value="PON43320.1"/>
    <property type="molecule type" value="Genomic_DNA"/>
</dbReference>
<evidence type="ECO:0000313" key="1">
    <source>
        <dbReference type="EMBL" id="PON43320.1"/>
    </source>
</evidence>
<accession>A0A2P5B3E8</accession>
<protein>
    <submittedName>
        <fullName evidence="1">Uncharacterized protein</fullName>
    </submittedName>
</protein>
<comment type="caution">
    <text evidence="1">The sequence shown here is derived from an EMBL/GenBank/DDBJ whole genome shotgun (WGS) entry which is preliminary data.</text>
</comment>
<gene>
    <name evidence="1" type="ORF">PanWU01x14_275180</name>
</gene>
<name>A0A2P5B3E8_PARAD</name>
<evidence type="ECO:0000313" key="2">
    <source>
        <dbReference type="Proteomes" id="UP000237105"/>
    </source>
</evidence>